<protein>
    <submittedName>
        <fullName evidence="2">Uncharacterized protein</fullName>
    </submittedName>
</protein>
<evidence type="ECO:0000313" key="3">
    <source>
        <dbReference type="Proteomes" id="UP000199492"/>
    </source>
</evidence>
<sequence length="284" mass="33023">MKYWSDIKETLSTNIELASQLLLLTLGVYSFVLAEDNRLSKVLVIFIGLMIWFFFRNKTKHPIIWLMFFSLLVIDLFQSYFWLANHHFLIVLMVLSLIFYSYHKREDFLLKNIQMLLVVVLVSSAFQKLMSSQFMSGEFYYYVFNRGGLFRSFLNFSSESLEIVNSNSESILILQDKDPNSNENIVLKDIVPNLHVISLIFAWVTIVFEFIVAIAILWKPKHRWTHLLLSLMILGILCTRLETGFMALLGICGLFLCGNLKLRLLYVTIVLGCVTMMITKLGFH</sequence>
<dbReference type="STRING" id="262004.SAMN04489796_10877"/>
<name>A0A1G8ITZ8_9FLAO</name>
<feature type="transmembrane region" description="Helical" evidence="1">
    <location>
        <begin position="62"/>
        <end position="81"/>
    </location>
</feature>
<dbReference type="Proteomes" id="UP000199492">
    <property type="component" value="Unassembled WGS sequence"/>
</dbReference>
<keyword evidence="1" id="KW-0812">Transmembrane</keyword>
<organism evidence="2 3">
    <name type="scientific">Winogradskyella thalassocola</name>
    <dbReference type="NCBI Taxonomy" id="262004"/>
    <lineage>
        <taxon>Bacteria</taxon>
        <taxon>Pseudomonadati</taxon>
        <taxon>Bacteroidota</taxon>
        <taxon>Flavobacteriia</taxon>
        <taxon>Flavobacteriales</taxon>
        <taxon>Flavobacteriaceae</taxon>
        <taxon>Winogradskyella</taxon>
    </lineage>
</organism>
<keyword evidence="1" id="KW-0472">Membrane</keyword>
<keyword evidence="1" id="KW-1133">Transmembrane helix</keyword>
<evidence type="ECO:0000256" key="1">
    <source>
        <dbReference type="SAM" id="Phobius"/>
    </source>
</evidence>
<gene>
    <name evidence="2" type="ORF">SAMN04489796_10877</name>
</gene>
<feature type="transmembrane region" description="Helical" evidence="1">
    <location>
        <begin position="262"/>
        <end position="283"/>
    </location>
</feature>
<feature type="transmembrane region" description="Helical" evidence="1">
    <location>
        <begin position="12"/>
        <end position="32"/>
    </location>
</feature>
<feature type="transmembrane region" description="Helical" evidence="1">
    <location>
        <begin position="87"/>
        <end position="103"/>
    </location>
</feature>
<dbReference type="AlphaFoldDB" id="A0A1G8ITZ8"/>
<feature type="transmembrane region" description="Helical" evidence="1">
    <location>
        <begin position="38"/>
        <end position="55"/>
    </location>
</feature>
<evidence type="ECO:0000313" key="2">
    <source>
        <dbReference type="EMBL" id="SDI22323.1"/>
    </source>
</evidence>
<accession>A0A1G8ITZ8</accession>
<proteinExistence type="predicted"/>
<keyword evidence="3" id="KW-1185">Reference proteome</keyword>
<feature type="transmembrane region" description="Helical" evidence="1">
    <location>
        <begin position="196"/>
        <end position="218"/>
    </location>
</feature>
<feature type="transmembrane region" description="Helical" evidence="1">
    <location>
        <begin position="227"/>
        <end position="256"/>
    </location>
</feature>
<reference evidence="3" key="1">
    <citation type="submission" date="2016-10" db="EMBL/GenBank/DDBJ databases">
        <authorList>
            <person name="Varghese N."/>
            <person name="Submissions S."/>
        </authorList>
    </citation>
    <scope>NUCLEOTIDE SEQUENCE [LARGE SCALE GENOMIC DNA]</scope>
    <source>
        <strain evidence="3">DSM 15363</strain>
    </source>
</reference>
<dbReference type="EMBL" id="FNCZ01000008">
    <property type="protein sequence ID" value="SDI22323.1"/>
    <property type="molecule type" value="Genomic_DNA"/>
</dbReference>